<evidence type="ECO:0000313" key="3">
    <source>
        <dbReference type="Proteomes" id="UP001281761"/>
    </source>
</evidence>
<reference evidence="2 3" key="1">
    <citation type="journal article" date="2022" name="bioRxiv">
        <title>Genomics of Preaxostyla Flagellates Illuminates Evolutionary Transitions and the Path Towards Mitochondrial Loss.</title>
        <authorList>
            <person name="Novak L.V.F."/>
            <person name="Treitli S.C."/>
            <person name="Pyrih J."/>
            <person name="Halakuc P."/>
            <person name="Pipaliya S.V."/>
            <person name="Vacek V."/>
            <person name="Brzon O."/>
            <person name="Soukal P."/>
            <person name="Eme L."/>
            <person name="Dacks J.B."/>
            <person name="Karnkowska A."/>
            <person name="Elias M."/>
            <person name="Hampl V."/>
        </authorList>
    </citation>
    <scope>NUCLEOTIDE SEQUENCE [LARGE SCALE GENOMIC DNA]</scope>
    <source>
        <strain evidence="2">NAU3</strain>
        <tissue evidence="2">Gut</tissue>
    </source>
</reference>
<feature type="compositionally biased region" description="Basic and acidic residues" evidence="1">
    <location>
        <begin position="1"/>
        <end position="10"/>
    </location>
</feature>
<accession>A0ABQ9XMM3</accession>
<protein>
    <submittedName>
        <fullName evidence="2">Uncharacterized protein</fullName>
    </submittedName>
</protein>
<organism evidence="2 3">
    <name type="scientific">Blattamonas nauphoetae</name>
    <dbReference type="NCBI Taxonomy" id="2049346"/>
    <lineage>
        <taxon>Eukaryota</taxon>
        <taxon>Metamonada</taxon>
        <taxon>Preaxostyla</taxon>
        <taxon>Oxymonadida</taxon>
        <taxon>Blattamonas</taxon>
    </lineage>
</organism>
<name>A0ABQ9XMM3_9EUKA</name>
<dbReference type="EMBL" id="JARBJD010000112">
    <property type="protein sequence ID" value="KAK2951867.1"/>
    <property type="molecule type" value="Genomic_DNA"/>
</dbReference>
<dbReference type="Proteomes" id="UP001281761">
    <property type="component" value="Unassembled WGS sequence"/>
</dbReference>
<evidence type="ECO:0000256" key="1">
    <source>
        <dbReference type="SAM" id="MobiDB-lite"/>
    </source>
</evidence>
<comment type="caution">
    <text evidence="2">The sequence shown here is derived from an EMBL/GenBank/DDBJ whole genome shotgun (WGS) entry which is preliminary data.</text>
</comment>
<proteinExistence type="predicted"/>
<keyword evidence="3" id="KW-1185">Reference proteome</keyword>
<evidence type="ECO:0000313" key="2">
    <source>
        <dbReference type="EMBL" id="KAK2951867.1"/>
    </source>
</evidence>
<sequence length="126" mass="13653">MDRVSSREDTASDSAIGSIRPKHSVPTIFSTTHGGHSFRKQNVSIPKSNIPSSHASLLARSTSHPLHTSLPFHACLFNVSQNDGNPSCHPLSAHCLPFLLESLQRRTLRAGWSWQDALSSVLGSSV</sequence>
<gene>
    <name evidence="2" type="ORF">BLNAU_13237</name>
</gene>
<feature type="compositionally biased region" description="Polar residues" evidence="1">
    <location>
        <begin position="27"/>
        <end position="47"/>
    </location>
</feature>
<feature type="region of interest" description="Disordered" evidence="1">
    <location>
        <begin position="1"/>
        <end position="47"/>
    </location>
</feature>